<sequence>MEQDRDSKPQVNCLTPLGPPFGPEFQSSQEEVKYIERIRANWPGYRVILISPRRRSPEGLSRHQKREITPSVGSSLSKNLLIISPISAQPQPLLVPPCIFPSNVMLPFDLRRTPSKFLETENFKLLLEVFPGTQRVDFNDRVLVFHLDRLPAKPWPKKFAGVPCYLTEDANDQGPIIPIRHRSHARIKVSENLDLRDNKAAVSLIFDLVHDFFASHIIIIVLESEANKDEILRAAPRPVAQSDDSSYEIIRPGVMLSSGKHPEEGWEILTSSGVLVRGHRGFEYMTVTAHGFPGPLFDRKVHHPHSFNKTLGKAIIKLSHIDTALVQLIEGVEFVNEPFENTCMTVPSFKLTGFVQAAKTRIGNDIFLDSLFSGFIEGTRGPHSLLRVPSDDPFEPEQVWIRCQWGYIGQNSNQAIGDGVCGSVIWNENHKALGFF</sequence>
<dbReference type="EMBL" id="ML735270">
    <property type="protein sequence ID" value="KAE8389043.1"/>
    <property type="molecule type" value="Genomic_DNA"/>
</dbReference>
<reference evidence="2" key="1">
    <citation type="submission" date="2019-04" db="EMBL/GenBank/DDBJ databases">
        <title>Friends and foes A comparative genomics studyof 23 Aspergillus species from section Flavi.</title>
        <authorList>
            <consortium name="DOE Joint Genome Institute"/>
            <person name="Kjaerbolling I."/>
            <person name="Vesth T."/>
            <person name="Frisvad J.C."/>
            <person name="Nybo J.L."/>
            <person name="Theobald S."/>
            <person name="Kildgaard S."/>
            <person name="Isbrandt T."/>
            <person name="Kuo A."/>
            <person name="Sato A."/>
            <person name="Lyhne E.K."/>
            <person name="Kogle M.E."/>
            <person name="Wiebenga A."/>
            <person name="Kun R.S."/>
            <person name="Lubbers R.J."/>
            <person name="Makela M.R."/>
            <person name="Barry K."/>
            <person name="Chovatia M."/>
            <person name="Clum A."/>
            <person name="Daum C."/>
            <person name="Haridas S."/>
            <person name="He G."/>
            <person name="LaButti K."/>
            <person name="Lipzen A."/>
            <person name="Mondo S."/>
            <person name="Riley R."/>
            <person name="Salamov A."/>
            <person name="Simmons B.A."/>
            <person name="Magnuson J.K."/>
            <person name="Henrissat B."/>
            <person name="Mortensen U.H."/>
            <person name="Larsen T.O."/>
            <person name="Devries R.P."/>
            <person name="Grigoriev I.V."/>
            <person name="Machida M."/>
            <person name="Baker S.E."/>
            <person name="Andersen M.R."/>
        </authorList>
    </citation>
    <scope>NUCLEOTIDE SEQUENCE [LARGE SCALE GENOMIC DNA]</scope>
    <source>
        <strain evidence="2">IBT 14317</strain>
    </source>
</reference>
<accession>A0A5N7C5B6</accession>
<gene>
    <name evidence="2" type="ORF">BDV23DRAFT_194689</name>
</gene>
<proteinExistence type="predicted"/>
<dbReference type="OrthoDB" id="4155294at2759"/>
<name>A0A5N7C5B6_PETAA</name>
<dbReference type="Proteomes" id="UP000326877">
    <property type="component" value="Unassembled WGS sequence"/>
</dbReference>
<protein>
    <submittedName>
        <fullName evidence="2">Uncharacterized protein</fullName>
    </submittedName>
</protein>
<dbReference type="AlphaFoldDB" id="A0A5N7C5B6"/>
<evidence type="ECO:0000313" key="2">
    <source>
        <dbReference type="EMBL" id="KAE8389043.1"/>
    </source>
</evidence>
<evidence type="ECO:0000256" key="1">
    <source>
        <dbReference type="SAM" id="MobiDB-lite"/>
    </source>
</evidence>
<organism evidence="2">
    <name type="scientific">Petromyces alliaceus</name>
    <name type="common">Aspergillus alliaceus</name>
    <dbReference type="NCBI Taxonomy" id="209559"/>
    <lineage>
        <taxon>Eukaryota</taxon>
        <taxon>Fungi</taxon>
        <taxon>Dikarya</taxon>
        <taxon>Ascomycota</taxon>
        <taxon>Pezizomycotina</taxon>
        <taxon>Eurotiomycetes</taxon>
        <taxon>Eurotiomycetidae</taxon>
        <taxon>Eurotiales</taxon>
        <taxon>Aspergillaceae</taxon>
        <taxon>Aspergillus</taxon>
        <taxon>Aspergillus subgen. Circumdati</taxon>
    </lineage>
</organism>
<feature type="region of interest" description="Disordered" evidence="1">
    <location>
        <begin position="1"/>
        <end position="24"/>
    </location>
</feature>